<name>A0ABS4BVY2_9FLAO</name>
<protein>
    <recommendedName>
        <fullName evidence="3">Outer membrane protein with beta-barrel domain</fullName>
    </recommendedName>
</protein>
<comment type="caution">
    <text evidence="1">The sequence shown here is derived from an EMBL/GenBank/DDBJ whole genome shotgun (WGS) entry which is preliminary data.</text>
</comment>
<proteinExistence type="predicted"/>
<evidence type="ECO:0008006" key="3">
    <source>
        <dbReference type="Google" id="ProtNLM"/>
    </source>
</evidence>
<dbReference type="Proteomes" id="UP000670776">
    <property type="component" value="Unassembled WGS sequence"/>
</dbReference>
<dbReference type="RefSeq" id="WP_209655635.1">
    <property type="nucleotide sequence ID" value="NZ_JAGJCB010000013.1"/>
</dbReference>
<reference evidence="1 2" key="1">
    <citation type="submission" date="2021-04" db="EMBL/GenBank/DDBJ databases">
        <title>Mariniflexile gromovii gen. nov., sp. nov., a gliding bacterium isolated from the sea urchin Strongylocentrotus intermedius.</title>
        <authorList>
            <person name="Ko S."/>
            <person name="Le V."/>
            <person name="Ahn C.-Y."/>
            <person name="Oh H.-M."/>
        </authorList>
    </citation>
    <scope>NUCLEOTIDE SEQUENCE [LARGE SCALE GENOMIC DNA]</scope>
    <source>
        <strain evidence="1 2">KCTC 12570</strain>
    </source>
</reference>
<evidence type="ECO:0000313" key="2">
    <source>
        <dbReference type="Proteomes" id="UP000670776"/>
    </source>
</evidence>
<accession>A0ABS4BVY2</accession>
<evidence type="ECO:0000313" key="1">
    <source>
        <dbReference type="EMBL" id="MBP0904746.1"/>
    </source>
</evidence>
<sequence length="176" mass="19698">MKTLTLFFLIVFTTVLTVNAQITEGNWMVGGTGNFYSSQLKDNNMTSNGIGLELRPNLGFFIIDKFALGVTPLFVYTKAQDGNSAISYGIGPYVRYYFLKPENRVNVLTHVGYTFYGNDNSNEKNTALDFKAGPVLFFNSSVALEMTLNYNLNKFATSTKYNIFSLGLGFQIHLEK</sequence>
<dbReference type="EMBL" id="JAGJCB010000013">
    <property type="protein sequence ID" value="MBP0904746.1"/>
    <property type="molecule type" value="Genomic_DNA"/>
</dbReference>
<gene>
    <name evidence="1" type="ORF">J8H85_12970</name>
</gene>
<keyword evidence="2" id="KW-1185">Reference proteome</keyword>
<organism evidence="1 2">
    <name type="scientific">Mariniflexile gromovii</name>
    <dbReference type="NCBI Taxonomy" id="362523"/>
    <lineage>
        <taxon>Bacteria</taxon>
        <taxon>Pseudomonadati</taxon>
        <taxon>Bacteroidota</taxon>
        <taxon>Flavobacteriia</taxon>
        <taxon>Flavobacteriales</taxon>
        <taxon>Flavobacteriaceae</taxon>
        <taxon>Mariniflexile</taxon>
    </lineage>
</organism>